<dbReference type="GO" id="GO:0005634">
    <property type="term" value="C:nucleus"/>
    <property type="evidence" value="ECO:0007669"/>
    <property type="project" value="UniProtKB-SubCell"/>
</dbReference>
<evidence type="ECO:0000256" key="3">
    <source>
        <dbReference type="ARBA" id="ARBA00022618"/>
    </source>
</evidence>
<dbReference type="Proteomes" id="UP000572817">
    <property type="component" value="Unassembled WGS sequence"/>
</dbReference>
<dbReference type="Pfam" id="PF10345">
    <property type="entry name" value="Cohesin_load"/>
    <property type="match status" value="1"/>
</dbReference>
<evidence type="ECO:0000256" key="1">
    <source>
        <dbReference type="ARBA" id="ARBA00004123"/>
    </source>
</evidence>
<evidence type="ECO:0000313" key="9">
    <source>
        <dbReference type="EMBL" id="KAF4303789.1"/>
    </source>
</evidence>
<evidence type="ECO:0000256" key="6">
    <source>
        <dbReference type="ARBA" id="ARBA00023242"/>
    </source>
</evidence>
<feature type="compositionally biased region" description="Low complexity" evidence="8">
    <location>
        <begin position="25"/>
        <end position="53"/>
    </location>
</feature>
<dbReference type="AlphaFoldDB" id="A0A8H4MYG5"/>
<dbReference type="EMBL" id="WWBZ02000051">
    <property type="protein sequence ID" value="KAF4303789.1"/>
    <property type="molecule type" value="Genomic_DNA"/>
</dbReference>
<dbReference type="GO" id="GO:0007059">
    <property type="term" value="P:chromosome segregation"/>
    <property type="evidence" value="ECO:0007669"/>
    <property type="project" value="UniProtKB-KW"/>
</dbReference>
<evidence type="ECO:0000256" key="4">
    <source>
        <dbReference type="ARBA" id="ARBA00022776"/>
    </source>
</evidence>
<evidence type="ECO:0000256" key="2">
    <source>
        <dbReference type="ARBA" id="ARBA00008585"/>
    </source>
</evidence>
<feature type="compositionally biased region" description="Pro residues" evidence="8">
    <location>
        <begin position="10"/>
        <end position="24"/>
    </location>
</feature>
<accession>A0A8H4MYG5</accession>
<keyword evidence="4" id="KW-0498">Mitosis</keyword>
<evidence type="ECO:0000256" key="8">
    <source>
        <dbReference type="SAM" id="MobiDB-lite"/>
    </source>
</evidence>
<name>A0A8H4MYG5_9PEZI</name>
<evidence type="ECO:0000313" key="10">
    <source>
        <dbReference type="Proteomes" id="UP000572817"/>
    </source>
</evidence>
<dbReference type="GO" id="GO:0007064">
    <property type="term" value="P:mitotic sister chromatid cohesion"/>
    <property type="evidence" value="ECO:0007669"/>
    <property type="project" value="InterPro"/>
</dbReference>
<gene>
    <name evidence="9" type="ORF">GTA08_BOTSDO07838</name>
</gene>
<dbReference type="GO" id="GO:0051301">
    <property type="term" value="P:cell division"/>
    <property type="evidence" value="ECO:0007669"/>
    <property type="project" value="UniProtKB-KW"/>
</dbReference>
<evidence type="ECO:0000256" key="7">
    <source>
        <dbReference type="ARBA" id="ARBA00023306"/>
    </source>
</evidence>
<feature type="compositionally biased region" description="Pro residues" evidence="8">
    <location>
        <begin position="120"/>
        <end position="131"/>
    </location>
</feature>
<dbReference type="InterPro" id="IPR019440">
    <property type="entry name" value="MAU2"/>
</dbReference>
<keyword evidence="10" id="KW-1185">Reference proteome</keyword>
<reference evidence="9" key="1">
    <citation type="submission" date="2020-04" db="EMBL/GenBank/DDBJ databases">
        <title>Genome Assembly and Annotation of Botryosphaeria dothidea sdau 11-99, a Latent Pathogen of Apple Fruit Ring Rot in China.</title>
        <authorList>
            <person name="Yu C."/>
            <person name="Diao Y."/>
            <person name="Lu Q."/>
            <person name="Zhao J."/>
            <person name="Cui S."/>
            <person name="Peng C."/>
            <person name="He B."/>
            <person name="Liu H."/>
        </authorList>
    </citation>
    <scope>NUCLEOTIDE SEQUENCE [LARGE SCALE GENOMIC DNA]</scope>
    <source>
        <strain evidence="9">Sdau11-99</strain>
    </source>
</reference>
<keyword evidence="3" id="KW-0132">Cell division</keyword>
<dbReference type="OrthoDB" id="5565328at2759"/>
<comment type="subcellular location">
    <subcellularLocation>
        <location evidence="1">Nucleus</location>
    </subcellularLocation>
</comment>
<sequence length="795" mass="88847">MNYYHQPQQPQQPQPGGYGPPRPPQHGYQQQPGGYPQMHGSPVSSPVAGSPGAYLAAQQHQQPYLPTAPAPPQPPHHPGHPVVMIPQRSPSRHMMHQQPQYQPYPPPTAQYLSHHSSTPVQPPRPPPPPQTRPGSVAVPQSASPPRQPPVQIQIPRPNSASPGPIDKEQLLLSLADEYVAGAHAMGSTVALSRRQSDEDKYYKLMSTALGCMETVLKSFRMHPRYEGKLILQYASLLHEETENTIEEEEILSKGITLCERHRMLDLKYSMQHLLARSLFRSSHAAALKSIDGVIHHAEMYQHIPWIYAFRFLRASLCVQSGSHAELTSAMHTLHEVSALSEKMNDRAIYVASTTILAMVYLRLMNPDSIEQAQRAIASARSLQLQLTMNELGQIVALLDLIDLACNLQSYKPDRAVAKMRDLQAIMDSAVNGDGKSRDDGTFSVLIYRHPNPQLTGMTGGIFQRDADGRDRLSISWMRRRDLWMLGYYLSGVTALLKNPTENKAESYLKEGLKLTRETLTVPDRYPISISGASARMEWHRALDWHFRLYQCFMACNKADWKTARTHLAALDQAAPMFSDDRRPSMTRFAIYLNGVIEQGIGNTDAALSHFRMLYATTATIPGQRSAQADLSVLAIMNTLLMIRSPIHPMHSEAEGLLQRIESHCQSHPNQSMVSAFELLKATTQGKDTSIIKMKQCIQKALHAAKAVTNNQLLCICMNYMTAAFFTNIIGEQTEKSAKAGRVLARRAGDRLWQCVADNMLADTYEKRGDIQEAAQPRQEAQALLSYLPAPLRELR</sequence>
<keyword evidence="7" id="KW-0131">Cell cycle</keyword>
<protein>
    <submittedName>
        <fullName evidence="9">Cohesin loading factor</fullName>
    </submittedName>
</protein>
<keyword evidence="6" id="KW-0539">Nucleus</keyword>
<organism evidence="9 10">
    <name type="scientific">Botryosphaeria dothidea</name>
    <dbReference type="NCBI Taxonomy" id="55169"/>
    <lineage>
        <taxon>Eukaryota</taxon>
        <taxon>Fungi</taxon>
        <taxon>Dikarya</taxon>
        <taxon>Ascomycota</taxon>
        <taxon>Pezizomycotina</taxon>
        <taxon>Dothideomycetes</taxon>
        <taxon>Dothideomycetes incertae sedis</taxon>
        <taxon>Botryosphaeriales</taxon>
        <taxon>Botryosphaeriaceae</taxon>
        <taxon>Botryosphaeria</taxon>
    </lineage>
</organism>
<comment type="similarity">
    <text evidence="2">Belongs to the SCC4/mau-2 family.</text>
</comment>
<feature type="region of interest" description="Disordered" evidence="8">
    <location>
        <begin position="1"/>
        <end position="165"/>
    </location>
</feature>
<feature type="compositionally biased region" description="Pro residues" evidence="8">
    <location>
        <begin position="66"/>
        <end position="76"/>
    </location>
</feature>
<comment type="caution">
    <text evidence="9">The sequence shown here is derived from an EMBL/GenBank/DDBJ whole genome shotgun (WGS) entry which is preliminary data.</text>
</comment>
<evidence type="ECO:0000256" key="5">
    <source>
        <dbReference type="ARBA" id="ARBA00022829"/>
    </source>
</evidence>
<dbReference type="PANTHER" id="PTHR21394">
    <property type="entry name" value="MAU2 CHROMATID COHESION FACTOR HOMOLOG"/>
    <property type="match status" value="1"/>
</dbReference>
<proteinExistence type="inferred from homology"/>
<keyword evidence="5" id="KW-0159">Chromosome partition</keyword>